<evidence type="ECO:0008006" key="5">
    <source>
        <dbReference type="Google" id="ProtNLM"/>
    </source>
</evidence>
<dbReference type="Pfam" id="PF03321">
    <property type="entry name" value="GH3"/>
    <property type="match status" value="1"/>
</dbReference>
<accession>A0ABR6WTC2</accession>
<organism evidence="3 4">
    <name type="scientific">Acetobacterium fimetarium</name>
    <dbReference type="NCBI Taxonomy" id="52691"/>
    <lineage>
        <taxon>Bacteria</taxon>
        <taxon>Bacillati</taxon>
        <taxon>Bacillota</taxon>
        <taxon>Clostridia</taxon>
        <taxon>Eubacteriales</taxon>
        <taxon>Eubacteriaceae</taxon>
        <taxon>Acetobacterium</taxon>
    </lineage>
</organism>
<dbReference type="InterPro" id="IPR020845">
    <property type="entry name" value="AMP-binding_CS"/>
</dbReference>
<evidence type="ECO:0000259" key="1">
    <source>
        <dbReference type="Pfam" id="PF23571"/>
    </source>
</evidence>
<dbReference type="InterPro" id="IPR055377">
    <property type="entry name" value="GH3_M"/>
</dbReference>
<dbReference type="EMBL" id="WJBC01000005">
    <property type="protein sequence ID" value="MBC3803868.1"/>
    <property type="molecule type" value="Genomic_DNA"/>
</dbReference>
<dbReference type="Pfam" id="PF23571">
    <property type="entry name" value="GH3_M"/>
    <property type="match status" value="1"/>
</dbReference>
<dbReference type="RefSeq" id="WP_186841756.1">
    <property type="nucleotide sequence ID" value="NZ_WJBC01000005.1"/>
</dbReference>
<dbReference type="Proteomes" id="UP000603234">
    <property type="component" value="Unassembled WGS sequence"/>
</dbReference>
<sequence>MEKNLMQTETFNEIISGNIQKSIPEILKEMPNEKLIQFFFEIKKHPEEMQKAVLLDILKHAEKSEFGRKFGFEDIKSIAAFKQTVPISNYDDYQLYIEKLKAGEPDLLFAGKTASFIATSGSTGVPKLIPESKNGELVKGLVSQVRAILLLMMAPEVMAPDKKILAIANPSEYAKTEGNISVGSASGQAAKDIPVELQKKMALPVELILAKDLGNEATDYLTIRYALAEKNLAGVVCSNIAHFNILLKKMNASVADLVTDIRDGGISAKINIDDELRAKLVSKLKPNPERAAELEKIVKSRSGLDVGSIWPCFSVVSCWMSSTAQRIVNDVKKQLPEHVKFLEWGYGASEGKFNIPDKACDPAGLLALFGYFFEFLPIGEEKTLQADELKQGAYYELIITSYSGLYRYNMKDIVFVDETIGLSPRIVFVCKASEKLAIDDYEMAVYEIEEAIRTVSEQINEEIRFYQVLADEKQNRLVFIVEPFSEDIDGEAFQLALENHIIAHHEKYGNKRKSQELAALQVLVMKDGYRDSLFTRSILPGKNVNQTKLKTIVKEFPENDYIKNWPGGESC</sequence>
<evidence type="ECO:0000259" key="2">
    <source>
        <dbReference type="Pfam" id="PF23572"/>
    </source>
</evidence>
<keyword evidence="4" id="KW-1185">Reference proteome</keyword>
<protein>
    <recommendedName>
        <fullName evidence="5">GH3 auxin-responsive promoter</fullName>
    </recommendedName>
</protein>
<dbReference type="PROSITE" id="PS00455">
    <property type="entry name" value="AMP_BINDING"/>
    <property type="match status" value="1"/>
</dbReference>
<evidence type="ECO:0000313" key="3">
    <source>
        <dbReference type="EMBL" id="MBC3803868.1"/>
    </source>
</evidence>
<dbReference type="InterPro" id="IPR055378">
    <property type="entry name" value="GH3_C"/>
</dbReference>
<comment type="caution">
    <text evidence="3">The sequence shown here is derived from an EMBL/GenBank/DDBJ whole genome shotgun (WGS) entry which is preliminary data.</text>
</comment>
<gene>
    <name evidence="3" type="ORF">GH808_05385</name>
</gene>
<evidence type="ECO:0000313" key="4">
    <source>
        <dbReference type="Proteomes" id="UP000603234"/>
    </source>
</evidence>
<feature type="domain" description="GH3 middle" evidence="1">
    <location>
        <begin position="369"/>
        <end position="431"/>
    </location>
</feature>
<name>A0ABR6WTC2_9FIRM</name>
<reference evidence="3 4" key="1">
    <citation type="journal article" date="2020" name="mSystems">
        <title>Defining Genomic and Predicted Metabolic Features of the Acetobacterium Genus.</title>
        <authorList>
            <person name="Ross D.E."/>
            <person name="Marshall C.W."/>
            <person name="Gulliver D."/>
            <person name="May H.D."/>
            <person name="Norman R.S."/>
        </authorList>
    </citation>
    <scope>NUCLEOTIDE SEQUENCE [LARGE SCALE GENOMIC DNA]</scope>
    <source>
        <strain evidence="3 4">DSM 8238</strain>
    </source>
</reference>
<dbReference type="Pfam" id="PF23572">
    <property type="entry name" value="GH3_C"/>
    <property type="match status" value="1"/>
</dbReference>
<proteinExistence type="predicted"/>
<dbReference type="PANTHER" id="PTHR31901:SF9">
    <property type="entry name" value="GH3 DOMAIN-CONTAINING PROTEIN"/>
    <property type="match status" value="1"/>
</dbReference>
<feature type="domain" description="GH3 C-terminal" evidence="2">
    <location>
        <begin position="447"/>
        <end position="555"/>
    </location>
</feature>
<dbReference type="InterPro" id="IPR004993">
    <property type="entry name" value="GH3"/>
</dbReference>
<dbReference type="PANTHER" id="PTHR31901">
    <property type="entry name" value="GH3 DOMAIN-CONTAINING PROTEIN"/>
    <property type="match status" value="1"/>
</dbReference>